<reference evidence="2 3" key="2">
    <citation type="submission" date="2019-05" db="EMBL/GenBank/DDBJ databases">
        <title>Glycomyces buryatensis sp. nov.</title>
        <authorList>
            <person name="Nikitina E."/>
        </authorList>
    </citation>
    <scope>NUCLEOTIDE SEQUENCE [LARGE SCALE GENOMIC DNA]</scope>
    <source>
        <strain evidence="2 3">18</strain>
    </source>
</reference>
<sequence>MSDPPSSEPGPEFAIDLDAGAEAVPESTTSARRIRIPNSALAIAATIITLTAAVIATIRYSDEPLAAATVRAFLEAVHDGDVEGALALTDEPDAQGDFLVPEALDSRWHINTIDQVEYRSDETGTVAQVYAEIEADDGTKLGHRYSVQIRGERARIANPFIEADYYPTVGHLELNGVSVKSGGELKMRLLPGLYTLYETVPDTLKVETRSALALGGKFRQLGEEYTSDFLPWVEVRATESGLAEVESLVHDRLAGCAVEPELEGCPFNLPQDDQREVAVAPGAEWEVVAYPTFVLNAWYEEDRGFQLVTVEPGRASVAVDVTEEDGSTRRAVLGCSIWVEHLYAAFDFEGGVTLETGEGVDRTCNAMVEAS</sequence>
<dbReference type="RefSeq" id="WP_136532600.1">
    <property type="nucleotide sequence ID" value="NZ_STGY01000001.1"/>
</dbReference>
<keyword evidence="3" id="KW-1185">Reference proteome</keyword>
<keyword evidence="1" id="KW-0812">Transmembrane</keyword>
<dbReference type="AlphaFoldDB" id="A0A4S8QJX2"/>
<protein>
    <submittedName>
        <fullName evidence="2">Uncharacterized protein</fullName>
    </submittedName>
</protein>
<keyword evidence="1" id="KW-0472">Membrane</keyword>
<gene>
    <name evidence="2" type="ORF">FAB82_00665</name>
</gene>
<accession>A0A4S8QJX2</accession>
<feature type="transmembrane region" description="Helical" evidence="1">
    <location>
        <begin position="40"/>
        <end position="60"/>
    </location>
</feature>
<comment type="caution">
    <text evidence="2">The sequence shown here is derived from an EMBL/GenBank/DDBJ whole genome shotgun (WGS) entry which is preliminary data.</text>
</comment>
<organism evidence="2 3">
    <name type="scientific">Glycomyces buryatensis</name>
    <dbReference type="NCBI Taxonomy" id="2570927"/>
    <lineage>
        <taxon>Bacteria</taxon>
        <taxon>Bacillati</taxon>
        <taxon>Actinomycetota</taxon>
        <taxon>Actinomycetes</taxon>
        <taxon>Glycomycetales</taxon>
        <taxon>Glycomycetaceae</taxon>
        <taxon>Glycomyces</taxon>
    </lineage>
</organism>
<keyword evidence="1" id="KW-1133">Transmembrane helix</keyword>
<proteinExistence type="predicted"/>
<dbReference type="Proteomes" id="UP000308760">
    <property type="component" value="Unassembled WGS sequence"/>
</dbReference>
<evidence type="ECO:0000313" key="3">
    <source>
        <dbReference type="Proteomes" id="UP000308760"/>
    </source>
</evidence>
<evidence type="ECO:0000256" key="1">
    <source>
        <dbReference type="SAM" id="Phobius"/>
    </source>
</evidence>
<name>A0A4S8QJX2_9ACTN</name>
<dbReference type="OrthoDB" id="3818356at2"/>
<evidence type="ECO:0000313" key="2">
    <source>
        <dbReference type="EMBL" id="THV43602.1"/>
    </source>
</evidence>
<dbReference type="EMBL" id="STGY01000001">
    <property type="protein sequence ID" value="THV43602.1"/>
    <property type="molecule type" value="Genomic_DNA"/>
</dbReference>
<reference evidence="3" key="1">
    <citation type="submission" date="2019-04" db="EMBL/GenBank/DDBJ databases">
        <title>Nocardioides xinjiangensis sp. nov.</title>
        <authorList>
            <person name="Liu S."/>
        </authorList>
    </citation>
    <scope>NUCLEOTIDE SEQUENCE [LARGE SCALE GENOMIC DNA]</scope>
    <source>
        <strain evidence="3">18</strain>
    </source>
</reference>